<evidence type="ECO:0000259" key="10">
    <source>
        <dbReference type="PROSITE" id="PS50235"/>
    </source>
</evidence>
<evidence type="ECO:0000256" key="5">
    <source>
        <dbReference type="ARBA" id="ARBA00022786"/>
    </source>
</evidence>
<dbReference type="PANTHER" id="PTHR24006:SF888">
    <property type="entry name" value="UBIQUITIN CARBOXYL-TERMINAL HYDROLASE 30"/>
    <property type="match status" value="1"/>
</dbReference>
<proteinExistence type="inferred from homology"/>
<evidence type="ECO:0000256" key="8">
    <source>
        <dbReference type="SAM" id="MobiDB-lite"/>
    </source>
</evidence>
<dbReference type="GeneID" id="19202234"/>
<evidence type="ECO:0000313" key="11">
    <source>
        <dbReference type="EMBL" id="EIW76180.1"/>
    </source>
</evidence>
<keyword evidence="9" id="KW-1133">Transmembrane helix</keyword>
<dbReference type="InterPro" id="IPR001394">
    <property type="entry name" value="Peptidase_C19_UCH"/>
</dbReference>
<accession>A0A5M3MBJ0</accession>
<dbReference type="EC" id="3.4.19.12" evidence="3"/>
<feature type="transmembrane region" description="Helical" evidence="9">
    <location>
        <begin position="21"/>
        <end position="42"/>
    </location>
</feature>
<dbReference type="Gene3D" id="3.90.70.10">
    <property type="entry name" value="Cysteine proteinases"/>
    <property type="match status" value="1"/>
</dbReference>
<dbReference type="EMBL" id="JH711586">
    <property type="protein sequence ID" value="EIW76180.1"/>
    <property type="molecule type" value="Genomic_DNA"/>
</dbReference>
<feature type="compositionally biased region" description="Low complexity" evidence="8">
    <location>
        <begin position="352"/>
        <end position="363"/>
    </location>
</feature>
<comment type="catalytic activity">
    <reaction evidence="1">
        <text>Thiol-dependent hydrolysis of ester, thioester, amide, peptide and isopeptide bonds formed by the C-terminal Gly of ubiquitin (a 76-residue protein attached to proteins as an intracellular targeting signal).</text>
        <dbReference type="EC" id="3.4.19.12"/>
    </reaction>
</comment>
<evidence type="ECO:0000256" key="7">
    <source>
        <dbReference type="ARBA" id="ARBA00022807"/>
    </source>
</evidence>
<dbReference type="InterPro" id="IPR038765">
    <property type="entry name" value="Papain-like_cys_pep_sf"/>
</dbReference>
<comment type="caution">
    <text evidence="11">The sequence shown here is derived from an EMBL/GenBank/DDBJ whole genome shotgun (WGS) entry which is preliminary data.</text>
</comment>
<keyword evidence="5" id="KW-0833">Ubl conjugation pathway</keyword>
<feature type="region of interest" description="Disordered" evidence="8">
    <location>
        <begin position="622"/>
        <end position="687"/>
    </location>
</feature>
<keyword evidence="7" id="KW-0788">Thiol protease</keyword>
<feature type="compositionally biased region" description="Low complexity" evidence="8">
    <location>
        <begin position="854"/>
        <end position="872"/>
    </location>
</feature>
<keyword evidence="4" id="KW-0645">Protease</keyword>
<dbReference type="RefSeq" id="XP_007773443.1">
    <property type="nucleotide sequence ID" value="XM_007775253.1"/>
</dbReference>
<dbReference type="PROSITE" id="PS50235">
    <property type="entry name" value="USP_3"/>
    <property type="match status" value="1"/>
</dbReference>
<dbReference type="GO" id="GO:0006508">
    <property type="term" value="P:proteolysis"/>
    <property type="evidence" value="ECO:0007669"/>
    <property type="project" value="UniProtKB-KW"/>
</dbReference>
<feature type="region of interest" description="Disordered" evidence="8">
    <location>
        <begin position="494"/>
        <end position="549"/>
    </location>
</feature>
<feature type="compositionally biased region" description="Basic and acidic residues" evidence="8">
    <location>
        <begin position="86"/>
        <end position="95"/>
    </location>
</feature>
<feature type="compositionally biased region" description="Basic and acidic residues" evidence="8">
    <location>
        <begin position="752"/>
        <end position="771"/>
    </location>
</feature>
<feature type="compositionally biased region" description="Polar residues" evidence="8">
    <location>
        <begin position="791"/>
        <end position="800"/>
    </location>
</feature>
<feature type="region of interest" description="Disordered" evidence="8">
    <location>
        <begin position="72"/>
        <end position="101"/>
    </location>
</feature>
<evidence type="ECO:0000313" key="12">
    <source>
        <dbReference type="Proteomes" id="UP000053558"/>
    </source>
</evidence>
<dbReference type="Proteomes" id="UP000053558">
    <property type="component" value="Unassembled WGS sequence"/>
</dbReference>
<dbReference type="OrthoDB" id="2020758at2759"/>
<feature type="compositionally biased region" description="Low complexity" evidence="8">
    <location>
        <begin position="626"/>
        <end position="645"/>
    </location>
</feature>
<keyword evidence="9" id="KW-0812">Transmembrane</keyword>
<dbReference type="InterPro" id="IPR028889">
    <property type="entry name" value="USP"/>
</dbReference>
<dbReference type="PROSITE" id="PS00973">
    <property type="entry name" value="USP_2"/>
    <property type="match status" value="1"/>
</dbReference>
<dbReference type="OMA" id="AVMHFSF"/>
<sequence>MTSTSSSPLVALLADPLFQQLAPFAVLFLFPIAILFAARVAANAASSFSTSLPMLLDTLGHALPWNWYGSQHSTDPKKLKKKHVRSRADQLDARNGKGKASSGVDDGYYPGLVNVSGTYCFMNSTLQALASLAYLYPYLSTVQKKAEELDVPTVVIDALLETLTDLNTPRSAYAALRPMNIINALSTSSPSKHISLFASREHQDAQELFQLVSECIKDEAEAVVKEAARDRGLSGLGLALASSDSASVLSAENGPGDREESLVKSPFDGLTANRRSCVECGYTEAVMHFSFDSWQLAVPRFVASCHLEDCLAEYTKLELLTDCICRKCSLIATHAKLVQEAEKLSASLDAPSLATASSSQTSPTSPPTKKSRRSSSSASLNPFLNASQLQNIPVTSRRKRLKDVKRLEARVKSALDEGRVEEEIKGVKMERVVSRASTKQAMIARPPPVLALHINRSHYGMYASKNNVRIVFPEVLDLTPYTTSGSLSLLPSAPISSPPSPSAYSNQSFDFPTPPSSSPQAESSSRPSRPPQSSTNGRTTPTQARYKPTHRTLYRLSAVVCHYGAHAFGHYVSFRRKPFPGDGKGERKGLGLRKPALLCPLGCECRDCAVYGCIRDAPFSMPPSPGGSLSSPEPEPEATPSPAKSNASDGDWEDVDPSEGMEDAEDEAALYEEEPLRRPPRGSGRGWLRISDDAVRECGIETVLAEGSGAFMLYYERVVVPRPRARPVGRRSRGNGMKMWTGTQATAEPEEGTGRESEETLKPRLSVDGKGEPLPGLRPPNGNGNGEGNGSTVIGPSPNGSVAELMTSVGNASLAKRQSVSALDRRRGSSIRSGSTASSMGFVGARVVRSVGLGRRSTSASAASEQSASTGSVYTLASQGGVSVKTESDARLS</sequence>
<name>A0A5M3MBJ0_CONPW</name>
<evidence type="ECO:0000256" key="2">
    <source>
        <dbReference type="ARBA" id="ARBA00009085"/>
    </source>
</evidence>
<feature type="region of interest" description="Disordered" evidence="8">
    <location>
        <begin position="726"/>
        <end position="837"/>
    </location>
</feature>
<reference evidence="12" key="1">
    <citation type="journal article" date="2012" name="Science">
        <title>The Paleozoic origin of enzymatic lignin decomposition reconstructed from 31 fungal genomes.</title>
        <authorList>
            <person name="Floudas D."/>
            <person name="Binder M."/>
            <person name="Riley R."/>
            <person name="Barry K."/>
            <person name="Blanchette R.A."/>
            <person name="Henrissat B."/>
            <person name="Martinez A.T."/>
            <person name="Otillar R."/>
            <person name="Spatafora J.W."/>
            <person name="Yadav J.S."/>
            <person name="Aerts A."/>
            <person name="Benoit I."/>
            <person name="Boyd A."/>
            <person name="Carlson A."/>
            <person name="Copeland A."/>
            <person name="Coutinho P.M."/>
            <person name="de Vries R.P."/>
            <person name="Ferreira P."/>
            <person name="Findley K."/>
            <person name="Foster B."/>
            <person name="Gaskell J."/>
            <person name="Glotzer D."/>
            <person name="Gorecki P."/>
            <person name="Heitman J."/>
            <person name="Hesse C."/>
            <person name="Hori C."/>
            <person name="Igarashi K."/>
            <person name="Jurgens J.A."/>
            <person name="Kallen N."/>
            <person name="Kersten P."/>
            <person name="Kohler A."/>
            <person name="Kuees U."/>
            <person name="Kumar T.K.A."/>
            <person name="Kuo A."/>
            <person name="LaButti K."/>
            <person name="Larrondo L.F."/>
            <person name="Lindquist E."/>
            <person name="Ling A."/>
            <person name="Lombard V."/>
            <person name="Lucas S."/>
            <person name="Lundell T."/>
            <person name="Martin R."/>
            <person name="McLaughlin D.J."/>
            <person name="Morgenstern I."/>
            <person name="Morin E."/>
            <person name="Murat C."/>
            <person name="Nagy L.G."/>
            <person name="Nolan M."/>
            <person name="Ohm R.A."/>
            <person name="Patyshakuliyeva A."/>
            <person name="Rokas A."/>
            <person name="Ruiz-Duenas F.J."/>
            <person name="Sabat G."/>
            <person name="Salamov A."/>
            <person name="Samejima M."/>
            <person name="Schmutz J."/>
            <person name="Slot J.C."/>
            <person name="St John F."/>
            <person name="Stenlid J."/>
            <person name="Sun H."/>
            <person name="Sun S."/>
            <person name="Syed K."/>
            <person name="Tsang A."/>
            <person name="Wiebenga A."/>
            <person name="Young D."/>
            <person name="Pisabarro A."/>
            <person name="Eastwood D.C."/>
            <person name="Martin F."/>
            <person name="Cullen D."/>
            <person name="Grigoriev I.V."/>
            <person name="Hibbett D.S."/>
        </authorList>
    </citation>
    <scope>NUCLEOTIDE SEQUENCE [LARGE SCALE GENOMIC DNA]</scope>
    <source>
        <strain evidence="12">RWD-64-598 SS2</strain>
    </source>
</reference>
<feature type="region of interest" description="Disordered" evidence="8">
    <location>
        <begin position="352"/>
        <end position="379"/>
    </location>
</feature>
<feature type="compositionally biased region" description="Polar residues" evidence="8">
    <location>
        <begin position="808"/>
        <end position="821"/>
    </location>
</feature>
<evidence type="ECO:0000256" key="6">
    <source>
        <dbReference type="ARBA" id="ARBA00022801"/>
    </source>
</evidence>
<dbReference type="KEGG" id="cput:CONPUDRAFT_146705"/>
<dbReference type="AlphaFoldDB" id="A0A5M3MBJ0"/>
<comment type="similarity">
    <text evidence="2">Belongs to the peptidase C19 family.</text>
</comment>
<dbReference type="SUPFAM" id="SSF54001">
    <property type="entry name" value="Cysteine proteinases"/>
    <property type="match status" value="1"/>
</dbReference>
<gene>
    <name evidence="11" type="ORF">CONPUDRAFT_146705</name>
</gene>
<evidence type="ECO:0000256" key="3">
    <source>
        <dbReference type="ARBA" id="ARBA00012759"/>
    </source>
</evidence>
<dbReference type="GO" id="GO:0016579">
    <property type="term" value="P:protein deubiquitination"/>
    <property type="evidence" value="ECO:0007669"/>
    <property type="project" value="InterPro"/>
</dbReference>
<dbReference type="GO" id="GO:0005634">
    <property type="term" value="C:nucleus"/>
    <property type="evidence" value="ECO:0007669"/>
    <property type="project" value="TreeGrafter"/>
</dbReference>
<dbReference type="PANTHER" id="PTHR24006">
    <property type="entry name" value="UBIQUITIN CARBOXYL-TERMINAL HYDROLASE"/>
    <property type="match status" value="1"/>
</dbReference>
<organism evidence="11 12">
    <name type="scientific">Coniophora puteana (strain RWD-64-598)</name>
    <name type="common">Brown rot fungus</name>
    <dbReference type="NCBI Taxonomy" id="741705"/>
    <lineage>
        <taxon>Eukaryota</taxon>
        <taxon>Fungi</taxon>
        <taxon>Dikarya</taxon>
        <taxon>Basidiomycota</taxon>
        <taxon>Agaricomycotina</taxon>
        <taxon>Agaricomycetes</taxon>
        <taxon>Agaricomycetidae</taxon>
        <taxon>Boletales</taxon>
        <taxon>Coniophorineae</taxon>
        <taxon>Coniophoraceae</taxon>
        <taxon>Coniophora</taxon>
    </lineage>
</organism>
<keyword evidence="9" id="KW-0472">Membrane</keyword>
<dbReference type="GO" id="GO:0004843">
    <property type="term" value="F:cysteine-type deubiquitinase activity"/>
    <property type="evidence" value="ECO:0007669"/>
    <property type="project" value="UniProtKB-EC"/>
</dbReference>
<feature type="domain" description="USP" evidence="10">
    <location>
        <begin position="110"/>
        <end position="718"/>
    </location>
</feature>
<evidence type="ECO:0000256" key="9">
    <source>
        <dbReference type="SAM" id="Phobius"/>
    </source>
</evidence>
<feature type="compositionally biased region" description="Acidic residues" evidence="8">
    <location>
        <begin position="650"/>
        <end position="673"/>
    </location>
</feature>
<keyword evidence="12" id="KW-1185">Reference proteome</keyword>
<feature type="compositionally biased region" description="Low complexity" evidence="8">
    <location>
        <begin position="518"/>
        <end position="535"/>
    </location>
</feature>
<dbReference type="InterPro" id="IPR018200">
    <property type="entry name" value="USP_CS"/>
</dbReference>
<feature type="compositionally biased region" description="Low complexity" evidence="8">
    <location>
        <begin position="502"/>
        <end position="511"/>
    </location>
</feature>
<dbReference type="InterPro" id="IPR050164">
    <property type="entry name" value="Peptidase_C19"/>
</dbReference>
<protein>
    <recommendedName>
        <fullName evidence="3">ubiquitinyl hydrolase 1</fullName>
        <ecNumber evidence="3">3.4.19.12</ecNumber>
    </recommendedName>
</protein>
<dbReference type="GO" id="GO:0005829">
    <property type="term" value="C:cytosol"/>
    <property type="evidence" value="ECO:0007669"/>
    <property type="project" value="TreeGrafter"/>
</dbReference>
<feature type="compositionally biased region" description="Low complexity" evidence="8">
    <location>
        <begin position="772"/>
        <end position="782"/>
    </location>
</feature>
<evidence type="ECO:0000256" key="1">
    <source>
        <dbReference type="ARBA" id="ARBA00000707"/>
    </source>
</evidence>
<evidence type="ECO:0000256" key="4">
    <source>
        <dbReference type="ARBA" id="ARBA00022670"/>
    </source>
</evidence>
<dbReference type="Pfam" id="PF00443">
    <property type="entry name" value="UCH"/>
    <property type="match status" value="1"/>
</dbReference>
<feature type="region of interest" description="Disordered" evidence="8">
    <location>
        <begin position="854"/>
        <end position="893"/>
    </location>
</feature>
<keyword evidence="6" id="KW-0378">Hydrolase</keyword>